<gene>
    <name evidence="1" type="ORF">LKD48_02805</name>
</gene>
<keyword evidence="2" id="KW-1185">Reference proteome</keyword>
<evidence type="ECO:0000313" key="2">
    <source>
        <dbReference type="Proteomes" id="UP001198200"/>
    </source>
</evidence>
<name>A0AAE3E382_9FIRM</name>
<dbReference type="Proteomes" id="UP001198200">
    <property type="component" value="Unassembled WGS sequence"/>
</dbReference>
<dbReference type="EMBL" id="JAJEQN010000005">
    <property type="protein sequence ID" value="MCC2220581.1"/>
    <property type="molecule type" value="Genomic_DNA"/>
</dbReference>
<dbReference type="RefSeq" id="WP_308731120.1">
    <property type="nucleotide sequence ID" value="NZ_JAJEQN010000005.1"/>
</dbReference>
<protein>
    <submittedName>
        <fullName evidence="1">Uncharacterized protein</fullName>
    </submittedName>
</protein>
<evidence type="ECO:0000313" key="1">
    <source>
        <dbReference type="EMBL" id="MCC2220581.1"/>
    </source>
</evidence>
<sequence length="814" mass="93429">MSGWKLGLDGFVTHFMVSGPQEEPYFNEAKDKNQLRYEAYLRSVIAEHKPVGETGEILVGAKSRLNEEWKYYYDSGSCFVNISTFYSVMRRIHFDIATVLETSSDIDVKAALWSYAAVDVYCNGRLEGALKQPVYKPIQKKELTLHLKAGRNLIYLACENLGVRDTRSVAGLQILNHKDEIKVSIPDEACADAAAVAEAFLESAHLESNKLCFDSPAPAGTSYTYRYHEEDFAKAKIPAVWYQAEGKNEILLENGQPYITVKVVLGKLELKRVFERTEQLVPKYALREDGSAFSFEENKELIFRRIADVMSESRGEKFGFPISNILARKYFNDNSMDDERLMYEMLEMIEERYDCSDFLMCGLIRYLHNYPVEGAMKDRIKDVMLNYRYWMDMDGFDGMCFWSENHALMFYTCAMNAGEMYPDEYFPRAKMTGRELHLYGRNKVLQWLDDVEEYGFEEFLSTVYMCVTFAALINVVDYSEPEISKRAAAVTDKMLSMLALHTYKTGIVAPMGRVYRSVLYPFDQGAMALMNLINPKLPYTFGEGWLGFYASSHYPIPEGLVKLMEDDVETNYTTGNARVYLEKNDDYCLTSVASPREPFTRWENETLKEDVDITTHNFTKSFNERFHGTTYFRPGTYGYQQHMWYAALDGEASIFVTHPGSTSEEGDMRPGYWHGNGVMPALKQQHGLLGGIYVIPDEHPIGYTHLYCPECRFDEVIHEENWIFLRKETGYLALWCSEKMEAHNGINFNCEQRAYSKNAAYLCVCGGQKSDASFAAFKKRAKETLPSYDKESKTLTAQNFELSYVACKDVTQFL</sequence>
<accession>A0AAE3E382</accession>
<organism evidence="1 2">
    <name type="scientific">Anthropogastromicrobium aceti</name>
    <dbReference type="NCBI Taxonomy" id="2981768"/>
    <lineage>
        <taxon>Bacteria</taxon>
        <taxon>Bacillati</taxon>
        <taxon>Bacillota</taxon>
        <taxon>Clostridia</taxon>
        <taxon>Lachnospirales</taxon>
        <taxon>Lachnospiraceae</taxon>
        <taxon>Anthropogastromicrobium</taxon>
    </lineage>
</organism>
<comment type="caution">
    <text evidence="1">The sequence shown here is derived from an EMBL/GenBank/DDBJ whole genome shotgun (WGS) entry which is preliminary data.</text>
</comment>
<dbReference type="AlphaFoldDB" id="A0AAE3E382"/>
<proteinExistence type="predicted"/>
<reference evidence="1 2" key="1">
    <citation type="submission" date="2021-10" db="EMBL/GenBank/DDBJ databases">
        <title>Anaerobic single-cell dispensing facilitates the cultivation of human gut bacteria.</title>
        <authorList>
            <person name="Afrizal A."/>
        </authorList>
    </citation>
    <scope>NUCLEOTIDE SEQUENCE [LARGE SCALE GENOMIC DNA]</scope>
    <source>
        <strain evidence="1 2">CLA-AA-H224</strain>
    </source>
</reference>